<name>K5UYE1_PHACS</name>
<keyword evidence="3" id="KW-1185">Reference proteome</keyword>
<dbReference type="Proteomes" id="UP000008370">
    <property type="component" value="Unassembled WGS sequence"/>
</dbReference>
<dbReference type="OrthoDB" id="3256525at2759"/>
<dbReference type="GeneID" id="18916340"/>
<feature type="non-terminal residue" evidence="2">
    <location>
        <position position="220"/>
    </location>
</feature>
<evidence type="ECO:0008006" key="4">
    <source>
        <dbReference type="Google" id="ProtNLM"/>
    </source>
</evidence>
<dbReference type="EMBL" id="JH930472">
    <property type="protein sequence ID" value="EKM55156.1"/>
    <property type="molecule type" value="Genomic_DNA"/>
</dbReference>
<dbReference type="HOGENOM" id="CLU_1258803_0_0_1"/>
<dbReference type="InParanoid" id="K5UYE1"/>
<keyword evidence="1" id="KW-0732">Signal</keyword>
<protein>
    <recommendedName>
        <fullName evidence="4">F-box domain-containing protein</fullName>
    </recommendedName>
</protein>
<organism evidence="2 3">
    <name type="scientific">Phanerochaete carnosa (strain HHB-10118-sp)</name>
    <name type="common">White-rot fungus</name>
    <name type="synonym">Peniophora carnosa</name>
    <dbReference type="NCBI Taxonomy" id="650164"/>
    <lineage>
        <taxon>Eukaryota</taxon>
        <taxon>Fungi</taxon>
        <taxon>Dikarya</taxon>
        <taxon>Basidiomycota</taxon>
        <taxon>Agaricomycotina</taxon>
        <taxon>Agaricomycetes</taxon>
        <taxon>Polyporales</taxon>
        <taxon>Phanerochaetaceae</taxon>
        <taxon>Phanerochaete</taxon>
    </lineage>
</organism>
<dbReference type="STRING" id="650164.K5UYE1"/>
<feature type="signal peptide" evidence="1">
    <location>
        <begin position="1"/>
        <end position="21"/>
    </location>
</feature>
<feature type="chain" id="PRO_5003887648" description="F-box domain-containing protein" evidence="1">
    <location>
        <begin position="22"/>
        <end position="220"/>
    </location>
</feature>
<evidence type="ECO:0000256" key="1">
    <source>
        <dbReference type="SAM" id="SignalP"/>
    </source>
</evidence>
<dbReference type="RefSeq" id="XP_007395496.1">
    <property type="nucleotide sequence ID" value="XM_007395434.1"/>
</dbReference>
<gene>
    <name evidence="2" type="ORF">PHACADRAFT_255580</name>
</gene>
<dbReference type="AlphaFoldDB" id="K5UYE1"/>
<dbReference type="KEGG" id="pco:PHACADRAFT_255580"/>
<reference evidence="2 3" key="1">
    <citation type="journal article" date="2012" name="BMC Genomics">
        <title>Comparative genomics of the white-rot fungi, Phanerochaete carnosa and P. chrysosporium, to elucidate the genetic basis of the distinct wood types they colonize.</title>
        <authorList>
            <person name="Suzuki H."/>
            <person name="MacDonald J."/>
            <person name="Syed K."/>
            <person name="Salamov A."/>
            <person name="Hori C."/>
            <person name="Aerts A."/>
            <person name="Henrissat B."/>
            <person name="Wiebenga A."/>
            <person name="vanKuyk P.A."/>
            <person name="Barry K."/>
            <person name="Lindquist E."/>
            <person name="LaButti K."/>
            <person name="Lapidus A."/>
            <person name="Lucas S."/>
            <person name="Coutinho P."/>
            <person name="Gong Y."/>
            <person name="Samejima M."/>
            <person name="Mahadevan R."/>
            <person name="Abou-Zaid M."/>
            <person name="de Vries R.P."/>
            <person name="Igarashi K."/>
            <person name="Yadav J.S."/>
            <person name="Grigoriev I.V."/>
            <person name="Master E.R."/>
        </authorList>
    </citation>
    <scope>NUCLEOTIDE SEQUENCE [LARGE SCALE GENOMIC DNA]</scope>
    <source>
        <strain evidence="2 3">HHB-10118-sp</strain>
    </source>
</reference>
<proteinExistence type="predicted"/>
<evidence type="ECO:0000313" key="2">
    <source>
        <dbReference type="EMBL" id="EKM55156.1"/>
    </source>
</evidence>
<evidence type="ECO:0000313" key="3">
    <source>
        <dbReference type="Proteomes" id="UP000008370"/>
    </source>
</evidence>
<sequence length="220" mass="24974">MTPPTLPVELWLCIFRWATLSRSTLSNCVTDYIPFQAGDPDGVDREAVAVKRTLVRVCKLWTELTRDLLYEDITVRDAPAVQRALHTGGAGEERFRKVRRACLPYSSCTPYSAHNIAAAAAFLHRCSELEVLCRPSTMRAEVMIFDYPAAECPSLRSLRRLDWWHINEAARSGGVNTLTEVIRAAPRLRYLSLGGDLWLNLMERQPLALPHLTTLRIRRI</sequence>
<accession>K5UYE1</accession>